<dbReference type="PATRIC" id="fig|1225564.3.peg.4012"/>
<evidence type="ECO:0000313" key="2">
    <source>
        <dbReference type="EMBL" id="KLK92235.1"/>
    </source>
</evidence>
<gene>
    <name evidence="2" type="ORF">AA309_15580</name>
</gene>
<sequence length="70" mass="7485">MRAILALLCLFCSSPDDVAAEGYDTAQGSKVGKYRVLLADLASSRTALETKAPIDLPEDVKEAIEAWTQG</sequence>
<evidence type="ECO:0000256" key="1">
    <source>
        <dbReference type="SAM" id="SignalP"/>
    </source>
</evidence>
<dbReference type="AlphaFoldDB" id="A0A0H1RAG9"/>
<feature type="signal peptide" evidence="1">
    <location>
        <begin position="1"/>
        <end position="19"/>
    </location>
</feature>
<accession>A0A0H1RAG9</accession>
<feature type="chain" id="PRO_5002593578" evidence="1">
    <location>
        <begin position="20"/>
        <end position="70"/>
    </location>
</feature>
<name>A0A0H1RAG9_9HYPH</name>
<dbReference type="OrthoDB" id="8020444at2"/>
<comment type="caution">
    <text evidence="2">The sequence shown here is derived from an EMBL/GenBank/DDBJ whole genome shotgun (WGS) entry which is preliminary data.</text>
</comment>
<keyword evidence="3" id="KW-1185">Reference proteome</keyword>
<reference evidence="2 3" key="1">
    <citation type="submission" date="2015-05" db="EMBL/GenBank/DDBJ databases">
        <title>Draft genome sequence of Microvirga vignae strain BR3299, a novel nitrogen fixing bacteria isolated from Brazil semi-aired region.</title>
        <authorList>
            <person name="Zilli J.E."/>
            <person name="Passos S.R."/>
            <person name="Leite J."/>
            <person name="Baldani J.I."/>
            <person name="Xavier G.R."/>
            <person name="Rumjaneck N.G."/>
            <person name="Simoes-Araujo J.L."/>
        </authorList>
    </citation>
    <scope>NUCLEOTIDE SEQUENCE [LARGE SCALE GENOMIC DNA]</scope>
    <source>
        <strain evidence="2 3">BR3299</strain>
    </source>
</reference>
<organism evidence="2 3">
    <name type="scientific">Microvirga vignae</name>
    <dbReference type="NCBI Taxonomy" id="1225564"/>
    <lineage>
        <taxon>Bacteria</taxon>
        <taxon>Pseudomonadati</taxon>
        <taxon>Pseudomonadota</taxon>
        <taxon>Alphaproteobacteria</taxon>
        <taxon>Hyphomicrobiales</taxon>
        <taxon>Methylobacteriaceae</taxon>
        <taxon>Microvirga</taxon>
    </lineage>
</organism>
<dbReference type="RefSeq" id="WP_047189956.1">
    <property type="nucleotide sequence ID" value="NZ_LCYG01000038.1"/>
</dbReference>
<dbReference type="Proteomes" id="UP000035489">
    <property type="component" value="Unassembled WGS sequence"/>
</dbReference>
<protein>
    <submittedName>
        <fullName evidence="2">Uncharacterized protein</fullName>
    </submittedName>
</protein>
<keyword evidence="1" id="KW-0732">Signal</keyword>
<dbReference type="EMBL" id="LCYG01000038">
    <property type="protein sequence ID" value="KLK92235.1"/>
    <property type="molecule type" value="Genomic_DNA"/>
</dbReference>
<evidence type="ECO:0000313" key="3">
    <source>
        <dbReference type="Proteomes" id="UP000035489"/>
    </source>
</evidence>
<proteinExistence type="predicted"/>